<dbReference type="Gene3D" id="1.25.40.10">
    <property type="entry name" value="Tetratricopeptide repeat domain"/>
    <property type="match status" value="2"/>
</dbReference>
<dbReference type="Pfam" id="PF13374">
    <property type="entry name" value="TPR_10"/>
    <property type="match status" value="4"/>
</dbReference>
<keyword evidence="3" id="KW-1185">Reference proteome</keyword>
<dbReference type="EMBL" id="JACHOP010000024">
    <property type="protein sequence ID" value="MBB5759515.1"/>
    <property type="molecule type" value="Genomic_DNA"/>
</dbReference>
<dbReference type="RefSeq" id="WP_246390867.1">
    <property type="nucleotide sequence ID" value="NZ_JACHOP010000024.1"/>
</dbReference>
<evidence type="ECO:0000313" key="2">
    <source>
        <dbReference type="EMBL" id="MBB5759515.1"/>
    </source>
</evidence>
<evidence type="ECO:0000256" key="1">
    <source>
        <dbReference type="SAM" id="Coils"/>
    </source>
</evidence>
<keyword evidence="1" id="KW-0175">Coiled coil</keyword>
<dbReference type="AlphaFoldDB" id="A0A840ZR51"/>
<organism evidence="2 3">
    <name type="scientific">Methylorubrum rhodinum</name>
    <dbReference type="NCBI Taxonomy" id="29428"/>
    <lineage>
        <taxon>Bacteria</taxon>
        <taxon>Pseudomonadati</taxon>
        <taxon>Pseudomonadota</taxon>
        <taxon>Alphaproteobacteria</taxon>
        <taxon>Hyphomicrobiales</taxon>
        <taxon>Methylobacteriaceae</taxon>
        <taxon>Methylorubrum</taxon>
    </lineage>
</organism>
<protein>
    <recommendedName>
        <fullName evidence="4">Tetratricopeptide repeat protein</fullName>
    </recommendedName>
</protein>
<dbReference type="InterPro" id="IPR011990">
    <property type="entry name" value="TPR-like_helical_dom_sf"/>
</dbReference>
<feature type="coiled-coil region" evidence="1">
    <location>
        <begin position="300"/>
        <end position="327"/>
    </location>
</feature>
<dbReference type="SMART" id="SM00028">
    <property type="entry name" value="TPR"/>
    <property type="match status" value="4"/>
</dbReference>
<dbReference type="Proteomes" id="UP000583454">
    <property type="component" value="Unassembled WGS sequence"/>
</dbReference>
<evidence type="ECO:0008006" key="4">
    <source>
        <dbReference type="Google" id="ProtNLM"/>
    </source>
</evidence>
<dbReference type="SUPFAM" id="SSF48452">
    <property type="entry name" value="TPR-like"/>
    <property type="match status" value="2"/>
</dbReference>
<gene>
    <name evidence="2" type="ORF">HNR00_004249</name>
</gene>
<dbReference type="InterPro" id="IPR019734">
    <property type="entry name" value="TPR_rpt"/>
</dbReference>
<dbReference type="PANTHER" id="PTHR19959:SF119">
    <property type="entry name" value="FUNGAL LIPASE-LIKE DOMAIN-CONTAINING PROTEIN"/>
    <property type="match status" value="1"/>
</dbReference>
<comment type="caution">
    <text evidence="2">The sequence shown here is derived from an EMBL/GenBank/DDBJ whole genome shotgun (WGS) entry which is preliminary data.</text>
</comment>
<dbReference type="PANTHER" id="PTHR19959">
    <property type="entry name" value="KINESIN LIGHT CHAIN"/>
    <property type="match status" value="1"/>
</dbReference>
<name>A0A840ZR51_9HYPH</name>
<accession>A0A840ZR51</accession>
<evidence type="ECO:0000313" key="3">
    <source>
        <dbReference type="Proteomes" id="UP000583454"/>
    </source>
</evidence>
<reference evidence="2 3" key="1">
    <citation type="submission" date="2020-08" db="EMBL/GenBank/DDBJ databases">
        <title>Genomic Encyclopedia of Type Strains, Phase IV (KMG-IV): sequencing the most valuable type-strain genomes for metagenomic binning, comparative biology and taxonomic classification.</title>
        <authorList>
            <person name="Goeker M."/>
        </authorList>
    </citation>
    <scope>NUCLEOTIDE SEQUENCE [LARGE SCALE GENOMIC DNA]</scope>
    <source>
        <strain evidence="2 3">DSM 2163</strain>
    </source>
</reference>
<proteinExistence type="predicted"/>
<sequence>MDWLGKLLDMVTGGLPSAAAGLCPDHLKRRWLARLGDANPFASISANHDLVRATRLAWIEAALEVLDEARQRAWDPEWRGAAADIERFETEARERLLDARDLALDRRREPVASPIDAHVDAIVNGVPEFVAPGRDPGLGDAVTAAFPGVLAALAGWPPESVPAVFGRIAAAGLPMPGQGPNRAFGELVFAAFAEILKDPKSYPQAREAFYIAMDKLARDLGEATLASVRGLDARFEATLTRLDALSLMREGAARHLALLPGIDAKLDEVLRRVAHLESVPLDALRGILAEMGEGGQGADAAEIERRLRAKAAEFKALTDRLNRLSNDDPEVARLRTRAAAALQAGRFVEADGHLASAEARDLAGLDDLEELARRKRLSAAESRAERAAAAMLRPNPDAYREAAAHYAEASRIAAPADAAIARGYAHRQGLALRMLGEEFGRNTALREAIEQFRSLVGSSDRATDSLDWAAIQNNLGNALQTLGQRESGTERLQQAVDAYRAALEERTRERVPLSWAATQNNLATALQTLGQRESGTERLQQAVDAYRAALEEYTRERVPLDWAATQNNLGNALSTLGQRESGTERLQQAADAYRAALEEYTRERVPLGWAATQNNLGNALWKLGQRESGTERLQQAVDAYRAALQERTRERVPLDWAMSLGNQGGALATLAEGRGDPALAQSALDQIRTAWETFEAAGHEPYAAFYAAEVERVSAILQRLQPA</sequence>